<dbReference type="NCBIfam" id="TIGR04481">
    <property type="entry name" value="PR_assoc_PrdC"/>
    <property type="match status" value="1"/>
</dbReference>
<reference evidence="10 11" key="1">
    <citation type="submission" date="2016-10" db="EMBL/GenBank/DDBJ databases">
        <authorList>
            <person name="de Groot N.N."/>
        </authorList>
    </citation>
    <scope>NUCLEOTIDE SEQUENCE [LARGE SCALE GENOMIC DNA]</scope>
    <source>
        <strain evidence="10 11">APO</strain>
    </source>
</reference>
<organism evidence="10 11">
    <name type="scientific">Tindallia californiensis</name>
    <dbReference type="NCBI Taxonomy" id="159292"/>
    <lineage>
        <taxon>Bacteria</taxon>
        <taxon>Bacillati</taxon>
        <taxon>Bacillota</taxon>
        <taxon>Clostridia</taxon>
        <taxon>Peptostreptococcales</taxon>
        <taxon>Tindalliaceae</taxon>
        <taxon>Tindallia</taxon>
    </lineage>
</organism>
<evidence type="ECO:0000313" key="10">
    <source>
        <dbReference type="EMBL" id="SDY62880.1"/>
    </source>
</evidence>
<proteinExistence type="predicted"/>
<protein>
    <submittedName>
        <fullName evidence="10">Proline reductase-associated electron transfer protein PrdC</fullName>
    </submittedName>
</protein>
<evidence type="ECO:0000259" key="9">
    <source>
        <dbReference type="Pfam" id="PF13375"/>
    </source>
</evidence>
<keyword evidence="3" id="KW-0479">Metal-binding</keyword>
<dbReference type="InterPro" id="IPR010208">
    <property type="entry name" value="Ion_transpt_RnfC/RsxC"/>
</dbReference>
<keyword evidence="11" id="KW-1185">Reference proteome</keyword>
<dbReference type="GO" id="GO:0046872">
    <property type="term" value="F:metal ion binding"/>
    <property type="evidence" value="ECO:0007669"/>
    <property type="project" value="UniProtKB-KW"/>
</dbReference>
<dbReference type="OrthoDB" id="9767754at2"/>
<dbReference type="GO" id="GO:0016020">
    <property type="term" value="C:membrane"/>
    <property type="evidence" value="ECO:0007669"/>
    <property type="project" value="InterPro"/>
</dbReference>
<dbReference type="InterPro" id="IPR031001">
    <property type="entry name" value="PR_assoc_PrdC"/>
</dbReference>
<dbReference type="InterPro" id="IPR026902">
    <property type="entry name" value="RnfC_N"/>
</dbReference>
<dbReference type="InterPro" id="IPR011538">
    <property type="entry name" value="Nuo51_FMN-bd"/>
</dbReference>
<dbReference type="Pfam" id="PF13375">
    <property type="entry name" value="RnfC_N"/>
    <property type="match status" value="1"/>
</dbReference>
<name>A0A1H3LF03_9FIRM</name>
<evidence type="ECO:0000256" key="5">
    <source>
        <dbReference type="ARBA" id="ARBA00022982"/>
    </source>
</evidence>
<keyword evidence="5" id="KW-0249">Electron transport</keyword>
<feature type="domain" description="RnfC Barrel sandwich hybrid" evidence="9">
    <location>
        <begin position="2"/>
        <end position="57"/>
    </location>
</feature>
<accession>A0A1H3LF03</accession>
<dbReference type="AlphaFoldDB" id="A0A1H3LF03"/>
<evidence type="ECO:0000256" key="3">
    <source>
        <dbReference type="ARBA" id="ARBA00022723"/>
    </source>
</evidence>
<dbReference type="GO" id="GO:0009055">
    <property type="term" value="F:electron transfer activity"/>
    <property type="evidence" value="ECO:0007669"/>
    <property type="project" value="InterPro"/>
</dbReference>
<dbReference type="PANTHER" id="PTHR43034">
    <property type="entry name" value="ION-TRANSLOCATING OXIDOREDUCTASE COMPLEX SUBUNIT C"/>
    <property type="match status" value="1"/>
</dbReference>
<evidence type="ECO:0000313" key="11">
    <source>
        <dbReference type="Proteomes" id="UP000199230"/>
    </source>
</evidence>
<evidence type="ECO:0000256" key="2">
    <source>
        <dbReference type="ARBA" id="ARBA00022485"/>
    </source>
</evidence>
<dbReference type="STRING" id="159292.SAMN05192546_103187"/>
<keyword evidence="2" id="KW-0004">4Fe-4S</keyword>
<keyword evidence="4" id="KW-0677">Repeat</keyword>
<evidence type="ECO:0000256" key="7">
    <source>
        <dbReference type="ARBA" id="ARBA00023014"/>
    </source>
</evidence>
<dbReference type="Proteomes" id="UP000199230">
    <property type="component" value="Unassembled WGS sequence"/>
</dbReference>
<dbReference type="Pfam" id="PF01512">
    <property type="entry name" value="Complex1_51K"/>
    <property type="match status" value="1"/>
</dbReference>
<dbReference type="InterPro" id="IPR037225">
    <property type="entry name" value="Nuo51_FMN-bd_sf"/>
</dbReference>
<sequence>MNIVLPLRQHVGAPCQPKVSVGDVVKRGQLIAVPQGLGANIHASVHGKVQEVTDEVIVISPQADQPDEYVKISATDNMLEAIEEAGVVGAGGAGFPAHIKLKAELPTGCVIINGAECEPLLAHNLLLMEDDPGVVVRGAKYMMEITKAPKAYIAVKAKYKKAVRALKRAAALEKGIEIAYLPDIYPSGDERVVVRELLGVELEPGQLPLEADAVVQNVETVKHIVNAIEKRKPFIDKDLTVAGRVKEGKKGKVFLDVPLGEPVGKYIEMAGGYVKPYGEITLGGPFTGSAGKEDSPVVKTLGGVLVSMPFPQESRKIGLLACECGAQEPRLREIAEAMGAEVVAEEKCKRMVEVNGRYRCDKPGECPGQAETVMKMKKKGMQVLLTGSCGD</sequence>
<evidence type="ECO:0000256" key="1">
    <source>
        <dbReference type="ARBA" id="ARBA00022448"/>
    </source>
</evidence>
<evidence type="ECO:0000256" key="6">
    <source>
        <dbReference type="ARBA" id="ARBA00023004"/>
    </source>
</evidence>
<keyword evidence="1" id="KW-0813">Transport</keyword>
<gene>
    <name evidence="10" type="ORF">SAMN05192546_103187</name>
</gene>
<dbReference type="PANTHER" id="PTHR43034:SF2">
    <property type="entry name" value="ION-TRANSLOCATING OXIDOREDUCTASE COMPLEX SUBUNIT C"/>
    <property type="match status" value="1"/>
</dbReference>
<evidence type="ECO:0000259" key="8">
    <source>
        <dbReference type="Pfam" id="PF01512"/>
    </source>
</evidence>
<feature type="domain" description="NADH-ubiquinone oxidoreductase 51kDa subunit FMN-binding" evidence="8">
    <location>
        <begin position="82"/>
        <end position="225"/>
    </location>
</feature>
<dbReference type="GO" id="GO:0051539">
    <property type="term" value="F:4 iron, 4 sulfur cluster binding"/>
    <property type="evidence" value="ECO:0007669"/>
    <property type="project" value="UniProtKB-KW"/>
</dbReference>
<keyword evidence="7" id="KW-0411">Iron-sulfur</keyword>
<dbReference type="EMBL" id="FNPV01000003">
    <property type="protein sequence ID" value="SDY62880.1"/>
    <property type="molecule type" value="Genomic_DNA"/>
</dbReference>
<dbReference type="SUPFAM" id="SSF142019">
    <property type="entry name" value="Nqo1 FMN-binding domain-like"/>
    <property type="match status" value="1"/>
</dbReference>
<evidence type="ECO:0000256" key="4">
    <source>
        <dbReference type="ARBA" id="ARBA00022737"/>
    </source>
</evidence>
<keyword evidence="6" id="KW-0408">Iron</keyword>
<dbReference type="Gene3D" id="3.40.50.11540">
    <property type="entry name" value="NADH-ubiquinone oxidoreductase 51kDa subunit"/>
    <property type="match status" value="1"/>
</dbReference>